<dbReference type="Pfam" id="PF24793">
    <property type="entry name" value="GINT1_N"/>
    <property type="match status" value="1"/>
</dbReference>
<name>A0AAP0GTA8_9ASTR</name>
<keyword evidence="8" id="KW-0479">Metal-binding</keyword>
<dbReference type="InterPro" id="IPR056442">
    <property type="entry name" value="GINT1_N"/>
</dbReference>
<comment type="pathway">
    <text evidence="4">Lipid metabolism.</text>
</comment>
<evidence type="ECO:0000256" key="8">
    <source>
        <dbReference type="ARBA" id="ARBA00022723"/>
    </source>
</evidence>
<reference evidence="18 19" key="1">
    <citation type="submission" date="2024-04" db="EMBL/GenBank/DDBJ databases">
        <title>The reference genome of an endangered Asteraceae, Deinandra increscens subsp. villosa, native to the Central Coast of California.</title>
        <authorList>
            <person name="Guilliams M."/>
            <person name="Hasenstab-Lehman K."/>
            <person name="Meyer R."/>
            <person name="Mcevoy S."/>
        </authorList>
    </citation>
    <scope>NUCLEOTIDE SEQUENCE [LARGE SCALE GENOMIC DNA]</scope>
    <source>
        <tissue evidence="18">Leaf</tissue>
    </source>
</reference>
<keyword evidence="19" id="KW-1185">Reference proteome</keyword>
<keyword evidence="11" id="KW-1015">Disulfide bond</keyword>
<comment type="cofactor">
    <cofactor evidence="1">
        <name>Mn(2+)</name>
        <dbReference type="ChEBI" id="CHEBI:29035"/>
    </cofactor>
</comment>
<evidence type="ECO:0000259" key="17">
    <source>
        <dbReference type="Pfam" id="PF24793"/>
    </source>
</evidence>
<keyword evidence="7 15" id="KW-0812">Transmembrane</keyword>
<evidence type="ECO:0000256" key="4">
    <source>
        <dbReference type="ARBA" id="ARBA00005189"/>
    </source>
</evidence>
<dbReference type="InterPro" id="IPR023296">
    <property type="entry name" value="Glyco_hydro_beta-prop_sf"/>
</dbReference>
<dbReference type="Proteomes" id="UP001408789">
    <property type="component" value="Unassembled WGS sequence"/>
</dbReference>
<evidence type="ECO:0000256" key="9">
    <source>
        <dbReference type="ARBA" id="ARBA00022989"/>
    </source>
</evidence>
<feature type="domain" description="Glucosamine inositolphosphorylceramide transferase 1 N-terminal" evidence="17">
    <location>
        <begin position="70"/>
        <end position="358"/>
    </location>
</feature>
<organism evidence="18 19">
    <name type="scientific">Deinandra increscens subsp. villosa</name>
    <dbReference type="NCBI Taxonomy" id="3103831"/>
    <lineage>
        <taxon>Eukaryota</taxon>
        <taxon>Viridiplantae</taxon>
        <taxon>Streptophyta</taxon>
        <taxon>Embryophyta</taxon>
        <taxon>Tracheophyta</taxon>
        <taxon>Spermatophyta</taxon>
        <taxon>Magnoliopsida</taxon>
        <taxon>eudicotyledons</taxon>
        <taxon>Gunneridae</taxon>
        <taxon>Pentapetalae</taxon>
        <taxon>asterids</taxon>
        <taxon>campanulids</taxon>
        <taxon>Asterales</taxon>
        <taxon>Asteraceae</taxon>
        <taxon>Asteroideae</taxon>
        <taxon>Heliantheae alliance</taxon>
        <taxon>Madieae</taxon>
        <taxon>Madiinae</taxon>
        <taxon>Deinandra</taxon>
    </lineage>
</organism>
<dbReference type="GO" id="GO:0016020">
    <property type="term" value="C:membrane"/>
    <property type="evidence" value="ECO:0007669"/>
    <property type="project" value="UniProtKB-SubCell"/>
</dbReference>
<feature type="domain" description="Glycosyl transferase 64" evidence="16">
    <location>
        <begin position="472"/>
        <end position="705"/>
    </location>
</feature>
<evidence type="ECO:0000256" key="7">
    <source>
        <dbReference type="ARBA" id="ARBA00022692"/>
    </source>
</evidence>
<dbReference type="Gene3D" id="2.115.10.20">
    <property type="entry name" value="Glycosyl hydrolase domain, family 43"/>
    <property type="match status" value="1"/>
</dbReference>
<evidence type="ECO:0000256" key="2">
    <source>
        <dbReference type="ARBA" id="ARBA00004141"/>
    </source>
</evidence>
<keyword evidence="12" id="KW-0464">Manganese</keyword>
<dbReference type="PANTHER" id="PTHR48261:SF6">
    <property type="entry name" value="GLYCOSYLTRANSFERASE FAMILY PROTEIN"/>
    <property type="match status" value="1"/>
</dbReference>
<keyword evidence="9 15" id="KW-1133">Transmembrane helix</keyword>
<accession>A0AAP0GTA8</accession>
<dbReference type="InterPro" id="IPR015338">
    <property type="entry name" value="GT64_dom"/>
</dbReference>
<dbReference type="FunFam" id="3.90.550.10:FF:000095">
    <property type="entry name" value="Glycosyltransferase family protein 64 protein C5"/>
    <property type="match status" value="1"/>
</dbReference>
<feature type="transmembrane region" description="Helical" evidence="15">
    <location>
        <begin position="375"/>
        <end position="399"/>
    </location>
</feature>
<evidence type="ECO:0000313" key="19">
    <source>
        <dbReference type="Proteomes" id="UP001408789"/>
    </source>
</evidence>
<feature type="region of interest" description="Disordered" evidence="14">
    <location>
        <begin position="1"/>
        <end position="20"/>
    </location>
</feature>
<comment type="subcellular location">
    <subcellularLocation>
        <location evidence="2">Membrane</location>
        <topology evidence="2">Multi-pass membrane protein</topology>
    </subcellularLocation>
</comment>
<dbReference type="SUPFAM" id="SSF75005">
    <property type="entry name" value="Arabinanase/levansucrase/invertase"/>
    <property type="match status" value="1"/>
</dbReference>
<feature type="transmembrane region" description="Helical" evidence="15">
    <location>
        <begin position="38"/>
        <end position="57"/>
    </location>
</feature>
<dbReference type="AlphaFoldDB" id="A0AAP0GTA8"/>
<evidence type="ECO:0000256" key="13">
    <source>
        <dbReference type="ARBA" id="ARBA00069035"/>
    </source>
</evidence>
<feature type="transmembrane region" description="Helical" evidence="15">
    <location>
        <begin position="433"/>
        <end position="454"/>
    </location>
</feature>
<comment type="caution">
    <text evidence="18">The sequence shown here is derived from an EMBL/GenBank/DDBJ whole genome shotgun (WGS) entry which is preliminary data.</text>
</comment>
<dbReference type="EMBL" id="JBCNJP010000020">
    <property type="protein sequence ID" value="KAK9059817.1"/>
    <property type="molecule type" value="Genomic_DNA"/>
</dbReference>
<evidence type="ECO:0000313" key="18">
    <source>
        <dbReference type="EMBL" id="KAK9059817.1"/>
    </source>
</evidence>
<dbReference type="SUPFAM" id="SSF53448">
    <property type="entry name" value="Nucleotide-diphospho-sugar transferases"/>
    <property type="match status" value="1"/>
</dbReference>
<protein>
    <recommendedName>
        <fullName evidence="13">Glucosamine inositolphosphorylceramide transferase 1</fullName>
    </recommendedName>
</protein>
<keyword evidence="10 15" id="KW-0472">Membrane</keyword>
<proteinExistence type="inferred from homology"/>
<evidence type="ECO:0000256" key="3">
    <source>
        <dbReference type="ARBA" id="ARBA00004991"/>
    </source>
</evidence>
<dbReference type="InterPro" id="IPR029044">
    <property type="entry name" value="Nucleotide-diphossugar_trans"/>
</dbReference>
<evidence type="ECO:0000256" key="6">
    <source>
        <dbReference type="ARBA" id="ARBA00022679"/>
    </source>
</evidence>
<comment type="pathway">
    <text evidence="3">Sphingolipid metabolism.</text>
</comment>
<evidence type="ECO:0000256" key="10">
    <source>
        <dbReference type="ARBA" id="ARBA00023136"/>
    </source>
</evidence>
<sequence length="720" mass="81816">MGSGPILGNTGGASDKTHGSRWRVHDNGGGVSSTVHYLFFWFLVCSSVGVFYIFYLFSNPNLNYKNSIGCQEDNEGSWGIGVFYGDSPFSLKPIEAMNIWDNKSAAWPVANPVVTCASVTDAGFPSNFVADPFLYAQDDILYMFFETKNPITMQGDIAVSRSMDNGVTWEQMGVALDKEWHLSHPYVFDYNLQIYMIPGGSGKRDVRLYKAVEFPLKWKFEKVILNRPLVDAFIIQHEEMYWIFGSYPSQVTNNNLEIWYSRSPLGPWTAHKKTPVSGPRNGGRPFFYNGNLYRLAHDERVRVFKIVALTVNSYKEVEVDLGIENPTKGKNAWNGARSHHLDIHRLRTGQWVAVADGDRILFGDVTRRRMVGCSLIVAAGSIVYLICWLLGLAKCLIPITHGLKKKSNAGLLCERLKSRLRLNINPNTYRGKLVFSFLLILSIVIACVGFGYIYGGNGAERPYPVNDRFSQFTLLAMTYDARIWNLKMYVKHYSQCASVREIVVVWNKGKPPDPKDLDSMVPVRIRVEDQNSLNNRFKPDPLIKTKAVLELDDDILMNCDDLERGFKIWRENPQRLVGFYPRLVTGPSPLKYRPEKHARKHNGYNMILTGAAFVDHEVAFERYWGKEAEAGRVMVDEVFNCEDVLMNFLYANATFAGPSVEYVKPAWAIDTSKFSGVAISGNTQEHYRVRGKCLEKFAKLYGGVVDRKVEFRRRKDGWDL</sequence>
<evidence type="ECO:0000256" key="15">
    <source>
        <dbReference type="SAM" id="Phobius"/>
    </source>
</evidence>
<dbReference type="Gene3D" id="3.90.550.10">
    <property type="entry name" value="Spore Coat Polysaccharide Biosynthesis Protein SpsA, Chain A"/>
    <property type="match status" value="1"/>
</dbReference>
<dbReference type="Pfam" id="PF09258">
    <property type="entry name" value="Glyco_transf_64"/>
    <property type="match status" value="1"/>
</dbReference>
<dbReference type="FunFam" id="2.115.10.20:FF:000004">
    <property type="entry name" value="Glucosamine inositolphosphorylceramide transferase 1"/>
    <property type="match status" value="1"/>
</dbReference>
<evidence type="ECO:0000256" key="1">
    <source>
        <dbReference type="ARBA" id="ARBA00001936"/>
    </source>
</evidence>
<evidence type="ECO:0000256" key="5">
    <source>
        <dbReference type="ARBA" id="ARBA00008700"/>
    </source>
</evidence>
<dbReference type="GO" id="GO:0046872">
    <property type="term" value="F:metal ion binding"/>
    <property type="evidence" value="ECO:0007669"/>
    <property type="project" value="UniProtKB-KW"/>
</dbReference>
<evidence type="ECO:0000256" key="12">
    <source>
        <dbReference type="ARBA" id="ARBA00023211"/>
    </source>
</evidence>
<gene>
    <name evidence="18" type="ORF">SSX86_020521</name>
</gene>
<evidence type="ECO:0000259" key="16">
    <source>
        <dbReference type="Pfam" id="PF09258"/>
    </source>
</evidence>
<evidence type="ECO:0000256" key="11">
    <source>
        <dbReference type="ARBA" id="ARBA00023157"/>
    </source>
</evidence>
<feature type="compositionally biased region" description="Gly residues" evidence="14">
    <location>
        <begin position="1"/>
        <end position="11"/>
    </location>
</feature>
<dbReference type="PANTHER" id="PTHR48261">
    <property type="entry name" value="ACETYLGLUCOSAMINYLTRANSFERASE"/>
    <property type="match status" value="1"/>
</dbReference>
<keyword evidence="6" id="KW-0808">Transferase</keyword>
<comment type="similarity">
    <text evidence="5">Belongs to the glycosyltransferase 64 family.</text>
</comment>
<dbReference type="GO" id="GO:0016757">
    <property type="term" value="F:glycosyltransferase activity"/>
    <property type="evidence" value="ECO:0007669"/>
    <property type="project" value="InterPro"/>
</dbReference>
<dbReference type="InterPro" id="IPR004263">
    <property type="entry name" value="Exostosin"/>
</dbReference>
<evidence type="ECO:0000256" key="14">
    <source>
        <dbReference type="SAM" id="MobiDB-lite"/>
    </source>
</evidence>